<dbReference type="CDD" id="cd04179">
    <property type="entry name" value="DPM_DPG-synthase_like"/>
    <property type="match status" value="1"/>
</dbReference>
<dbReference type="EMBL" id="RQFO01000004">
    <property type="protein sequence ID" value="TGL05470.1"/>
    <property type="molecule type" value="Genomic_DNA"/>
</dbReference>
<feature type="domain" description="Glycosyltransferase 2-like" evidence="1">
    <location>
        <begin position="5"/>
        <end position="109"/>
    </location>
</feature>
<name>A0ABY2LX88_9LEPT</name>
<protein>
    <submittedName>
        <fullName evidence="2">Glycosyltransferase family 2 protein</fullName>
    </submittedName>
</protein>
<reference evidence="3" key="1">
    <citation type="journal article" date="2019" name="PLoS Negl. Trop. Dis.">
        <title>Revisiting the worldwide diversity of Leptospira species in the environment.</title>
        <authorList>
            <person name="Vincent A.T."/>
            <person name="Schiettekatte O."/>
            <person name="Bourhy P."/>
            <person name="Veyrier F.J."/>
            <person name="Picardeau M."/>
        </authorList>
    </citation>
    <scope>NUCLEOTIDE SEQUENCE [LARGE SCALE GENOMIC DNA]</scope>
    <source>
        <strain evidence="3">201800278</strain>
    </source>
</reference>
<keyword evidence="3" id="KW-1185">Reference proteome</keyword>
<comment type="caution">
    <text evidence="2">The sequence shown here is derived from an EMBL/GenBank/DDBJ whole genome shotgun (WGS) entry which is preliminary data.</text>
</comment>
<dbReference type="Gene3D" id="3.90.550.10">
    <property type="entry name" value="Spore Coat Polysaccharide Biosynthesis Protein SpsA, Chain A"/>
    <property type="match status" value="1"/>
</dbReference>
<dbReference type="SUPFAM" id="SSF53448">
    <property type="entry name" value="Nucleotide-diphospho-sugar transferases"/>
    <property type="match status" value="1"/>
</dbReference>
<gene>
    <name evidence="2" type="ORF">EHQ31_01755</name>
</gene>
<evidence type="ECO:0000313" key="2">
    <source>
        <dbReference type="EMBL" id="TGL05470.1"/>
    </source>
</evidence>
<proteinExistence type="predicted"/>
<organism evidence="2 3">
    <name type="scientific">Leptospira montravelensis</name>
    <dbReference type="NCBI Taxonomy" id="2484961"/>
    <lineage>
        <taxon>Bacteria</taxon>
        <taxon>Pseudomonadati</taxon>
        <taxon>Spirochaetota</taxon>
        <taxon>Spirochaetia</taxon>
        <taxon>Leptospirales</taxon>
        <taxon>Leptospiraceae</taxon>
        <taxon>Leptospira</taxon>
    </lineage>
</organism>
<dbReference type="RefSeq" id="WP_135569056.1">
    <property type="nucleotide sequence ID" value="NZ_RQFN01000011.1"/>
</dbReference>
<dbReference type="Pfam" id="PF00535">
    <property type="entry name" value="Glycos_transf_2"/>
    <property type="match status" value="1"/>
</dbReference>
<evidence type="ECO:0000313" key="3">
    <source>
        <dbReference type="Proteomes" id="UP000297465"/>
    </source>
</evidence>
<dbReference type="InterPro" id="IPR001173">
    <property type="entry name" value="Glyco_trans_2-like"/>
</dbReference>
<sequence length="232" mass="26881">MKLQVTIPCYNESKNIPLLLERFRKILNRNDVGILLVDNGSTDNSPAIIRELVPNYPFAESIRVERNQGYGFGILSGLRHSKSEYLGWTHADMQTDPFDILRGIEILESANQPQNVYVKGLRRGRPFFDEFFTFGMSIFESIYLGASLWDINGQPNLFHRSFFEVWEKPPSDFSLDLYAIYTAKVKDMEVIRFPVEFPPRVHGESSWNNGFASKWKFIKRTIDFSLKLKKGL</sequence>
<dbReference type="Proteomes" id="UP000297465">
    <property type="component" value="Unassembled WGS sequence"/>
</dbReference>
<dbReference type="PANTHER" id="PTHR48090:SF7">
    <property type="entry name" value="RFBJ PROTEIN"/>
    <property type="match status" value="1"/>
</dbReference>
<dbReference type="InterPro" id="IPR050256">
    <property type="entry name" value="Glycosyltransferase_2"/>
</dbReference>
<evidence type="ECO:0000259" key="1">
    <source>
        <dbReference type="Pfam" id="PF00535"/>
    </source>
</evidence>
<accession>A0ABY2LX88</accession>
<dbReference type="PANTHER" id="PTHR48090">
    <property type="entry name" value="UNDECAPRENYL-PHOSPHATE 4-DEOXY-4-FORMAMIDO-L-ARABINOSE TRANSFERASE-RELATED"/>
    <property type="match status" value="1"/>
</dbReference>
<dbReference type="InterPro" id="IPR029044">
    <property type="entry name" value="Nucleotide-diphossugar_trans"/>
</dbReference>